<evidence type="ECO:0000256" key="2">
    <source>
        <dbReference type="ARBA" id="ARBA00022448"/>
    </source>
</evidence>
<evidence type="ECO:0000256" key="3">
    <source>
        <dbReference type="ARBA" id="ARBA00022816"/>
    </source>
</evidence>
<organism evidence="10 11">
    <name type="scientific">Holothuria leucospilota</name>
    <name type="common">Black long sea cucumber</name>
    <name type="synonym">Mertensiothuria leucospilota</name>
    <dbReference type="NCBI Taxonomy" id="206669"/>
    <lineage>
        <taxon>Eukaryota</taxon>
        <taxon>Metazoa</taxon>
        <taxon>Echinodermata</taxon>
        <taxon>Eleutherozoa</taxon>
        <taxon>Echinozoa</taxon>
        <taxon>Holothuroidea</taxon>
        <taxon>Aspidochirotacea</taxon>
        <taxon>Aspidochirotida</taxon>
        <taxon>Holothuriidae</taxon>
        <taxon>Holothuria</taxon>
    </lineage>
</organism>
<dbReference type="PANTHER" id="PTHR13257:SF0">
    <property type="entry name" value="NUCLEAR PORE COMPLEX PROTEIN NUP88"/>
    <property type="match status" value="1"/>
</dbReference>
<comment type="caution">
    <text evidence="10">The sequence shown here is derived from an EMBL/GenBank/DDBJ whole genome shotgun (WGS) entry which is preliminary data.</text>
</comment>
<feature type="coiled-coil region" evidence="8">
    <location>
        <begin position="580"/>
        <end position="642"/>
    </location>
</feature>
<dbReference type="InterPro" id="IPR019321">
    <property type="entry name" value="Nucleoporin_Nup88"/>
</dbReference>
<comment type="subcellular location">
    <subcellularLocation>
        <location evidence="1">Nucleus</location>
        <location evidence="1">Nuclear pore complex</location>
    </subcellularLocation>
</comment>
<evidence type="ECO:0000256" key="4">
    <source>
        <dbReference type="ARBA" id="ARBA00022927"/>
    </source>
</evidence>
<dbReference type="AlphaFoldDB" id="A0A9Q1CGL1"/>
<reference evidence="10" key="1">
    <citation type="submission" date="2021-10" db="EMBL/GenBank/DDBJ databases">
        <title>Tropical sea cucumber genome reveals ecological adaptation and Cuvierian tubules defense mechanism.</title>
        <authorList>
            <person name="Chen T."/>
        </authorList>
    </citation>
    <scope>NUCLEOTIDE SEQUENCE</scope>
    <source>
        <strain evidence="10">Nanhai2018</strain>
        <tissue evidence="10">Muscle</tissue>
    </source>
</reference>
<dbReference type="GO" id="GO:0006606">
    <property type="term" value="P:protein import into nucleus"/>
    <property type="evidence" value="ECO:0007669"/>
    <property type="project" value="TreeGrafter"/>
</dbReference>
<evidence type="ECO:0000256" key="9">
    <source>
        <dbReference type="SAM" id="MobiDB-lite"/>
    </source>
</evidence>
<dbReference type="GO" id="GO:0005643">
    <property type="term" value="C:nuclear pore"/>
    <property type="evidence" value="ECO:0007669"/>
    <property type="project" value="UniProtKB-SubCell"/>
</dbReference>
<dbReference type="Pfam" id="PF10168">
    <property type="entry name" value="Nup88"/>
    <property type="match status" value="1"/>
</dbReference>
<dbReference type="GO" id="GO:0000056">
    <property type="term" value="P:ribosomal small subunit export from nucleus"/>
    <property type="evidence" value="ECO:0007669"/>
    <property type="project" value="InterPro"/>
</dbReference>
<evidence type="ECO:0000256" key="7">
    <source>
        <dbReference type="ARBA" id="ARBA00023242"/>
    </source>
</evidence>
<proteinExistence type="predicted"/>
<name>A0A9Q1CGL1_HOLLE</name>
<feature type="region of interest" description="Disordered" evidence="9">
    <location>
        <begin position="691"/>
        <end position="713"/>
    </location>
</feature>
<dbReference type="GO" id="GO:0017056">
    <property type="term" value="F:structural constituent of nuclear pore"/>
    <property type="evidence" value="ECO:0007669"/>
    <property type="project" value="InterPro"/>
</dbReference>
<keyword evidence="4" id="KW-0653">Protein transport</keyword>
<dbReference type="Proteomes" id="UP001152320">
    <property type="component" value="Chromosome 4"/>
</dbReference>
<evidence type="ECO:0000256" key="1">
    <source>
        <dbReference type="ARBA" id="ARBA00004567"/>
    </source>
</evidence>
<dbReference type="InterPro" id="IPR037700">
    <property type="entry name" value="NUP88/NUP82"/>
</dbReference>
<protein>
    <submittedName>
        <fullName evidence="10">Nuclear pore complex protein Nup88</fullName>
    </submittedName>
</protein>
<evidence type="ECO:0000256" key="6">
    <source>
        <dbReference type="ARBA" id="ARBA00023132"/>
    </source>
</evidence>
<dbReference type="PANTHER" id="PTHR13257">
    <property type="entry name" value="NUCLEOPORIN NUP84-RELATED"/>
    <property type="match status" value="1"/>
</dbReference>
<evidence type="ECO:0000256" key="5">
    <source>
        <dbReference type="ARBA" id="ARBA00023010"/>
    </source>
</evidence>
<evidence type="ECO:0000256" key="8">
    <source>
        <dbReference type="SAM" id="Coils"/>
    </source>
</evidence>
<evidence type="ECO:0000313" key="10">
    <source>
        <dbReference type="EMBL" id="KAJ8044244.1"/>
    </source>
</evidence>
<dbReference type="OrthoDB" id="341482at2759"/>
<feature type="compositionally biased region" description="Low complexity" evidence="9">
    <location>
        <begin position="704"/>
        <end position="713"/>
    </location>
</feature>
<keyword evidence="8" id="KW-0175">Coiled coil</keyword>
<keyword evidence="5" id="KW-0811">Translocation</keyword>
<dbReference type="EMBL" id="JAIZAY010000004">
    <property type="protein sequence ID" value="KAJ8044244.1"/>
    <property type="molecule type" value="Genomic_DNA"/>
</dbReference>
<keyword evidence="2" id="KW-0813">Transport</keyword>
<keyword evidence="7" id="KW-0539">Nucleus</keyword>
<keyword evidence="3" id="KW-0509">mRNA transport</keyword>
<sequence>MAASMENVSEWRLLLNSLKIFDKFRKRHEFSEGTEPKNLLAIREGRLYVWDGESRLLTTNLHDFLSSDMTSAETDSLGDLTLFQTNLPEQSLLCTDTPFFKVEHISFNTTGQQVLLWGKQGASVLFLPHRQGKHGSFQGGKGRINCRTIPVAERFFSTNPSVHLLQASWHPGSDSASHVVFLTSDNIIRIYDTSNAAKAMQVTKLGNEGPSYSLSPSHTTFEVALGDIAVAFDFGVPLEVPSNNSTDLVYPLYILKGNGDVFMLLTSLQNRRYQQARLQGPLVMHPPAEDNYGLDACSILCLHSTPPVLVVATSAGFLHHCVLLNSYEDEVAGSASFRMSSAVSLYSDKDNTRAASLEGSTSHSLYVYESLELSLTPVLSENEDLDSDISYPIMLVKDDQSEHCFYCCHGAGLHSISLPWLEKMERFCNIGEPETLEESEETEGASELQHDQPCVVQHLVCTKPSESCPPAPVLGLSPLVDPLLGSMMVCLSSEGECFVTPLVSEKKGSPISLASEKPSEEVISPLRQLMRKPFQQQIKEILQRDVSNPILKTSTKTELTLEESFKLLQRATHILREEYILKQDQAREEIEKRVKILEQQKQQQLADLADCRRMESQIRDHVSELAEMYEDAQDKQEELLQRVGVVLHTLQNQLPILSEAEQGMRTDLMEMEGKLTNLETALSQVKKKFGYHKRGSVKSPSPSPGLSQSQQTQLKTLLKEENDKISELIAEVKNLTTVVAP</sequence>
<dbReference type="SUPFAM" id="SSF69322">
    <property type="entry name" value="Tricorn protease domain 2"/>
    <property type="match status" value="1"/>
</dbReference>
<accession>A0A9Q1CGL1</accession>
<gene>
    <name evidence="10" type="ORF">HOLleu_11647</name>
</gene>
<dbReference type="GO" id="GO:0006406">
    <property type="term" value="P:mRNA export from nucleus"/>
    <property type="evidence" value="ECO:0007669"/>
    <property type="project" value="TreeGrafter"/>
</dbReference>
<dbReference type="GO" id="GO:0000055">
    <property type="term" value="P:ribosomal large subunit export from nucleus"/>
    <property type="evidence" value="ECO:0007669"/>
    <property type="project" value="InterPro"/>
</dbReference>
<keyword evidence="11" id="KW-1185">Reference proteome</keyword>
<evidence type="ECO:0000313" key="11">
    <source>
        <dbReference type="Proteomes" id="UP001152320"/>
    </source>
</evidence>
<keyword evidence="6" id="KW-0906">Nuclear pore complex</keyword>